<evidence type="ECO:0000313" key="11">
    <source>
        <dbReference type="EMBL" id="PWN88598.1"/>
    </source>
</evidence>
<dbReference type="RefSeq" id="XP_025375796.1">
    <property type="nucleotide sequence ID" value="XM_025522470.1"/>
</dbReference>
<evidence type="ECO:0000256" key="5">
    <source>
        <dbReference type="ARBA" id="ARBA00022927"/>
    </source>
</evidence>
<evidence type="ECO:0000256" key="7">
    <source>
        <dbReference type="SAM" id="MobiDB-lite"/>
    </source>
</evidence>
<dbReference type="InParanoid" id="A0A316YIZ5"/>
<dbReference type="InterPro" id="IPR016024">
    <property type="entry name" value="ARM-type_fold"/>
</dbReference>
<dbReference type="EMBL" id="KZ819638">
    <property type="protein sequence ID" value="PWN88598.1"/>
    <property type="molecule type" value="Genomic_DNA"/>
</dbReference>
<feature type="compositionally biased region" description="Acidic residues" evidence="7">
    <location>
        <begin position="732"/>
        <end position="742"/>
    </location>
</feature>
<evidence type="ECO:0000256" key="2">
    <source>
        <dbReference type="ARBA" id="ARBA00005783"/>
    </source>
</evidence>
<keyword evidence="4" id="KW-0690">Ribosome biogenesis</keyword>
<proteinExistence type="inferred from homology"/>
<feature type="domain" description="SDA1 middle" evidence="8">
    <location>
        <begin position="655"/>
        <end position="853"/>
    </location>
</feature>
<comment type="subcellular location">
    <subcellularLocation>
        <location evidence="1">Nucleus</location>
    </subcellularLocation>
</comment>
<sequence length="923" mass="101011">MAPPKGAEPVSAVYADSNGLRHRSKARGLLNASNLPALQNLLKRDPAAYTDEFRAQWNHYESLRRIYAGDLGLGDQAGSAAGAGATASVGAGGGEGQAKASKEHEERFVALLAFVTQLAPSYPEMTSPLFSHISSLLVDHHASIGREVRSACVRSLVLLRNREVISSEQLLRTLFPLLLASPSSSLRSLLQRTITTDLRNANAKAKNHQLNRVVQGLLFGVVEVGMPGHHLGGSSNEEAAHLARVGYGKGQQGSSSGGEALWAVRLAAELWRKRIWNDAKTVSLLALACLHPHPRVQSSAIRFFLGDLHSTEAGAGSDEEEDSDQDEPVIPDVNSLKHKRKVNKKTRSGDRKVRAAASVARKRRREAEEKRMDKAADGTDAANAAAINLLYDPQGFAEKLFDELKRGDKRLPLEHKVRMMQLMTRVMSIHKATVLAFYSYIVKYLNPHQTHITLILVSLAQSIHNQTPPSTLLPLVRKLSHNFVHPGVGPEVIAAGINTVREICTRQIWALGSGEETEEGDGEEERDDDGKKHGANDGKDLLEDLVSYRKSKDKGVAAAARGLMQLYRTENPLMLSRKERGKAGSMALAAGTQRVRGFGEESGVTKGIVGLDLLEKAMEEADSEEEEERDRKAWEQWEQESSDEDSDDSVSSGGWIDVSSDEGGDEGFDVSDSDDDDETKASKRRKVDGEEEATAKKTPLERVKERRLAKREARRRVREGASATDGASSDGEGSDDDADDGEVAGVTEQAQKLAEEEEAISKIATTRILTPADFARLNELRLAKAKEAAATGGAGGTAAKKQVAALEAAMRRHQQSSSAGDASTSILDEYAILGERKKRKADYEERMASIEKGREDRDKFGSKRGKKQKDKMSSTNNEQKKKSKPYQMIANSWSVRSKARAKLSEKSRKLKLAKDKQKKQYKK</sequence>
<feature type="compositionally biased region" description="Acidic residues" evidence="7">
    <location>
        <begin position="637"/>
        <end position="648"/>
    </location>
</feature>
<dbReference type="GO" id="GO:0000055">
    <property type="term" value="P:ribosomal large subunit export from nucleus"/>
    <property type="evidence" value="ECO:0007669"/>
    <property type="project" value="InterPro"/>
</dbReference>
<dbReference type="Pfam" id="PF08158">
    <property type="entry name" value="SDA1_HEAT"/>
    <property type="match status" value="2"/>
</dbReference>
<evidence type="ECO:0000259" key="10">
    <source>
        <dbReference type="Pfam" id="PF21638"/>
    </source>
</evidence>
<feature type="region of interest" description="Disordered" evidence="7">
    <location>
        <begin position="838"/>
        <end position="923"/>
    </location>
</feature>
<evidence type="ECO:0000256" key="6">
    <source>
        <dbReference type="ARBA" id="ARBA00023242"/>
    </source>
</evidence>
<keyword evidence="3" id="KW-0813">Transport</keyword>
<evidence type="ECO:0000313" key="12">
    <source>
        <dbReference type="Proteomes" id="UP000245768"/>
    </source>
</evidence>
<dbReference type="InterPro" id="IPR048292">
    <property type="entry name" value="SDA1_C"/>
</dbReference>
<feature type="compositionally biased region" description="Basic and acidic residues" evidence="7">
    <location>
        <begin position="528"/>
        <end position="538"/>
    </location>
</feature>
<organism evidence="11 12">
    <name type="scientific">Acaromyces ingoldii</name>
    <dbReference type="NCBI Taxonomy" id="215250"/>
    <lineage>
        <taxon>Eukaryota</taxon>
        <taxon>Fungi</taxon>
        <taxon>Dikarya</taxon>
        <taxon>Basidiomycota</taxon>
        <taxon>Ustilaginomycotina</taxon>
        <taxon>Exobasidiomycetes</taxon>
        <taxon>Exobasidiales</taxon>
        <taxon>Cryptobasidiaceae</taxon>
        <taxon>Acaromyces</taxon>
    </lineage>
</organism>
<feature type="compositionally biased region" description="Low complexity" evidence="7">
    <location>
        <begin position="743"/>
        <end position="752"/>
    </location>
</feature>
<feature type="compositionally biased region" description="Basic residues" evidence="7">
    <location>
        <begin position="336"/>
        <end position="346"/>
    </location>
</feature>
<gene>
    <name evidence="11" type="ORF">FA10DRAFT_268776</name>
</gene>
<keyword evidence="5" id="KW-0653">Protein transport</keyword>
<feature type="compositionally biased region" description="Basic and acidic residues" evidence="7">
    <location>
        <begin position="841"/>
        <end position="861"/>
    </location>
</feature>
<feature type="compositionally biased region" description="Basic and acidic residues" evidence="7">
    <location>
        <begin position="693"/>
        <end position="706"/>
    </location>
</feature>
<dbReference type="AlphaFoldDB" id="A0A316YIZ5"/>
<accession>A0A316YIZ5</accession>
<dbReference type="Pfam" id="PF05285">
    <property type="entry name" value="SDA1_dom"/>
    <property type="match status" value="1"/>
</dbReference>
<evidence type="ECO:0000256" key="4">
    <source>
        <dbReference type="ARBA" id="ARBA00022517"/>
    </source>
</evidence>
<feature type="domain" description="SDA1 N-terminal" evidence="9">
    <location>
        <begin position="258"/>
        <end position="510"/>
    </location>
</feature>
<evidence type="ECO:0000259" key="8">
    <source>
        <dbReference type="Pfam" id="PF05285"/>
    </source>
</evidence>
<evidence type="ECO:0000256" key="3">
    <source>
        <dbReference type="ARBA" id="ARBA00022448"/>
    </source>
</evidence>
<dbReference type="GO" id="GO:0005730">
    <property type="term" value="C:nucleolus"/>
    <property type="evidence" value="ECO:0007669"/>
    <property type="project" value="TreeGrafter"/>
</dbReference>
<feature type="compositionally biased region" description="Low complexity" evidence="7">
    <location>
        <begin position="649"/>
        <end position="658"/>
    </location>
</feature>
<dbReference type="PANTHER" id="PTHR12730">
    <property type="entry name" value="HSDA/SDA1-RELATED"/>
    <property type="match status" value="1"/>
</dbReference>
<protein>
    <submittedName>
        <fullName evidence="11">SDA1-domain-containing protein</fullName>
    </submittedName>
</protein>
<dbReference type="InterPro" id="IPR027312">
    <property type="entry name" value="Sda1"/>
</dbReference>
<feature type="compositionally biased region" description="Basic and acidic residues" evidence="7">
    <location>
        <begin position="365"/>
        <end position="377"/>
    </location>
</feature>
<feature type="compositionally biased region" description="Acidic residues" evidence="7">
    <location>
        <begin position="659"/>
        <end position="678"/>
    </location>
</feature>
<dbReference type="Proteomes" id="UP000245768">
    <property type="component" value="Unassembled WGS sequence"/>
</dbReference>
<dbReference type="GO" id="GO:0015031">
    <property type="term" value="P:protein transport"/>
    <property type="evidence" value="ECO:0007669"/>
    <property type="project" value="UniProtKB-KW"/>
</dbReference>
<feature type="region of interest" description="Disordered" evidence="7">
    <location>
        <begin position="312"/>
        <end position="377"/>
    </location>
</feature>
<dbReference type="Pfam" id="PF21638">
    <property type="entry name" value="SDA1_C"/>
    <property type="match status" value="1"/>
</dbReference>
<feature type="compositionally biased region" description="Low complexity" evidence="7">
    <location>
        <begin position="720"/>
        <end position="731"/>
    </location>
</feature>
<dbReference type="SUPFAM" id="SSF48371">
    <property type="entry name" value="ARM repeat"/>
    <property type="match status" value="1"/>
</dbReference>
<dbReference type="InterPro" id="IPR007949">
    <property type="entry name" value="SDA1_MD"/>
</dbReference>
<feature type="compositionally biased region" description="Basic and acidic residues" evidence="7">
    <location>
        <begin position="902"/>
        <end position="915"/>
    </location>
</feature>
<dbReference type="InterPro" id="IPR012977">
    <property type="entry name" value="SDA1_N"/>
</dbReference>
<feature type="compositionally biased region" description="Basic residues" evidence="7">
    <location>
        <begin position="707"/>
        <end position="717"/>
    </location>
</feature>
<feature type="compositionally biased region" description="Acidic residues" evidence="7">
    <location>
        <begin position="317"/>
        <end position="329"/>
    </location>
</feature>
<feature type="region of interest" description="Disordered" evidence="7">
    <location>
        <begin position="615"/>
        <end position="757"/>
    </location>
</feature>
<evidence type="ECO:0000256" key="1">
    <source>
        <dbReference type="ARBA" id="ARBA00004123"/>
    </source>
</evidence>
<feature type="region of interest" description="Disordered" evidence="7">
    <location>
        <begin position="514"/>
        <end position="538"/>
    </location>
</feature>
<dbReference type="GO" id="GO:0042273">
    <property type="term" value="P:ribosomal large subunit biogenesis"/>
    <property type="evidence" value="ECO:0007669"/>
    <property type="project" value="InterPro"/>
</dbReference>
<evidence type="ECO:0000259" key="9">
    <source>
        <dbReference type="Pfam" id="PF08158"/>
    </source>
</evidence>
<name>A0A316YIZ5_9BASI</name>
<keyword evidence="12" id="KW-1185">Reference proteome</keyword>
<dbReference type="FunCoup" id="A0A316YIZ5">
    <property type="interactions" value="508"/>
</dbReference>
<feature type="domain" description="SDA1 C-terminal" evidence="10">
    <location>
        <begin position="873"/>
        <end position="919"/>
    </location>
</feature>
<feature type="domain" description="SDA1 N-terminal" evidence="9">
    <location>
        <begin position="114"/>
        <end position="222"/>
    </location>
</feature>
<keyword evidence="6" id="KW-0539">Nucleus</keyword>
<dbReference type="STRING" id="215250.A0A316YIZ5"/>
<dbReference type="GeneID" id="37044386"/>
<dbReference type="OrthoDB" id="2196187at2759"/>
<dbReference type="PANTHER" id="PTHR12730:SF0">
    <property type="entry name" value="PROTEIN SDA1 HOMOLOG"/>
    <property type="match status" value="1"/>
</dbReference>
<comment type="similarity">
    <text evidence="2">Belongs to the SDA1 family.</text>
</comment>
<reference evidence="11 12" key="1">
    <citation type="journal article" date="2018" name="Mol. Biol. Evol.">
        <title>Broad Genomic Sampling Reveals a Smut Pathogenic Ancestry of the Fungal Clade Ustilaginomycotina.</title>
        <authorList>
            <person name="Kijpornyongpan T."/>
            <person name="Mondo S.J."/>
            <person name="Barry K."/>
            <person name="Sandor L."/>
            <person name="Lee J."/>
            <person name="Lipzen A."/>
            <person name="Pangilinan J."/>
            <person name="LaButti K."/>
            <person name="Hainaut M."/>
            <person name="Henrissat B."/>
            <person name="Grigoriev I.V."/>
            <person name="Spatafora J.W."/>
            <person name="Aime M.C."/>
        </authorList>
    </citation>
    <scope>NUCLEOTIDE SEQUENCE [LARGE SCALE GENOMIC DNA]</scope>
    <source>
        <strain evidence="11 12">MCA 4198</strain>
    </source>
</reference>
<feature type="compositionally biased region" description="Acidic residues" evidence="7">
    <location>
        <begin position="515"/>
        <end position="527"/>
    </location>
</feature>